<keyword evidence="3" id="KW-0472">Membrane</keyword>
<gene>
    <name evidence="9" type="ORF">P3F81_00860</name>
</gene>
<dbReference type="AlphaFoldDB" id="A0A9Y2ER88"/>
<accession>A0A9Y2ER88</accession>
<reference evidence="9" key="1">
    <citation type="submission" date="2023-03" db="EMBL/GenBank/DDBJ databases">
        <title>Selenobaculum gbiensis gen. nov. sp. nov., a new bacterium isolated from the gut microbiota of IBD patient.</title>
        <authorList>
            <person name="Yeo S."/>
            <person name="Park H."/>
            <person name="Huh C.S."/>
        </authorList>
    </citation>
    <scope>NUCLEOTIDE SEQUENCE</scope>
    <source>
        <strain evidence="9">ICN-92133</strain>
    </source>
</reference>
<dbReference type="InterPro" id="IPR004872">
    <property type="entry name" value="Lipoprotein_NlpA"/>
</dbReference>
<evidence type="ECO:0000256" key="1">
    <source>
        <dbReference type="ARBA" id="ARBA00004635"/>
    </source>
</evidence>
<evidence type="ECO:0000256" key="6">
    <source>
        <dbReference type="PIRNR" id="PIRNR002854"/>
    </source>
</evidence>
<evidence type="ECO:0000256" key="4">
    <source>
        <dbReference type="ARBA" id="ARBA00023139"/>
    </source>
</evidence>
<dbReference type="Pfam" id="PF03180">
    <property type="entry name" value="Lipoprotein_9"/>
    <property type="match status" value="1"/>
</dbReference>
<evidence type="ECO:0000313" key="10">
    <source>
        <dbReference type="Proteomes" id="UP001243623"/>
    </source>
</evidence>
<dbReference type="Gene3D" id="3.40.190.10">
    <property type="entry name" value="Periplasmic binding protein-like II"/>
    <property type="match status" value="2"/>
</dbReference>
<dbReference type="RefSeq" id="WP_147667247.1">
    <property type="nucleotide sequence ID" value="NZ_CP120678.1"/>
</dbReference>
<evidence type="ECO:0000256" key="5">
    <source>
        <dbReference type="ARBA" id="ARBA00023288"/>
    </source>
</evidence>
<keyword evidence="10" id="KW-1185">Reference proteome</keyword>
<protein>
    <recommendedName>
        <fullName evidence="6">Lipoprotein</fullName>
    </recommendedName>
</protein>
<dbReference type="GO" id="GO:0016020">
    <property type="term" value="C:membrane"/>
    <property type="evidence" value="ECO:0007669"/>
    <property type="project" value="UniProtKB-SubCell"/>
</dbReference>
<comment type="similarity">
    <text evidence="6">Belongs to the nlpA lipoprotein family.</text>
</comment>
<dbReference type="PROSITE" id="PS51257">
    <property type="entry name" value="PROKAR_LIPOPROTEIN"/>
    <property type="match status" value="1"/>
</dbReference>
<evidence type="ECO:0000256" key="2">
    <source>
        <dbReference type="ARBA" id="ARBA00022729"/>
    </source>
</evidence>
<keyword evidence="5 6" id="KW-0449">Lipoprotein</keyword>
<dbReference type="Proteomes" id="UP001243623">
    <property type="component" value="Chromosome"/>
</dbReference>
<evidence type="ECO:0000256" key="8">
    <source>
        <dbReference type="SAM" id="SignalP"/>
    </source>
</evidence>
<dbReference type="PANTHER" id="PTHR30429">
    <property type="entry name" value="D-METHIONINE-BINDING LIPOPROTEIN METQ"/>
    <property type="match status" value="1"/>
</dbReference>
<feature type="lipid moiety-binding region" description="S-diacylglycerol cysteine" evidence="7">
    <location>
        <position position="24"/>
    </location>
</feature>
<dbReference type="NCBIfam" id="TIGR00363">
    <property type="entry name" value="MetQ/NlpA family lipoprotein"/>
    <property type="match status" value="1"/>
</dbReference>
<dbReference type="PIRSF" id="PIRSF002854">
    <property type="entry name" value="MetQ"/>
    <property type="match status" value="1"/>
</dbReference>
<organism evidence="9 10">
    <name type="scientific">Selenobaculum gibii</name>
    <dbReference type="NCBI Taxonomy" id="3054208"/>
    <lineage>
        <taxon>Bacteria</taxon>
        <taxon>Bacillati</taxon>
        <taxon>Bacillota</taxon>
        <taxon>Negativicutes</taxon>
        <taxon>Selenomonadales</taxon>
        <taxon>Selenomonadaceae</taxon>
        <taxon>Selenobaculum</taxon>
    </lineage>
</organism>
<evidence type="ECO:0000256" key="3">
    <source>
        <dbReference type="ARBA" id="ARBA00023136"/>
    </source>
</evidence>
<evidence type="ECO:0000256" key="7">
    <source>
        <dbReference type="PIRSR" id="PIRSR002854-1"/>
    </source>
</evidence>
<comment type="subcellular location">
    <subcellularLocation>
        <location evidence="1">Membrane</location>
        <topology evidence="1">Lipid-anchor</topology>
    </subcellularLocation>
</comment>
<sequence>MRKKWLGLVLAMVAALSMTVISGCASNKDADASVEKTSIKVGVTPGPHAEIMEVVQKVAAKDGLNIEIIEFSDYIQPNVALNQGEIDVNSYQHQPFLDAQVKDRGYKIETLAKTILFPMGVYSKNLTDIHQIPENGVVAIPNDPSNGGRALSILEKAGLIKLKENAGLSATAADIVKNPKHIVVKELEAAQIPLSLGDVSLAVINTNYAVSAGLVPTKDALFLEDANSPYANILVVRSADKENVAYQKLVKAYHSEEVKQFVNEHFAGSGIATW</sequence>
<dbReference type="KEGG" id="sgbi:P3F81_00860"/>
<dbReference type="EMBL" id="CP120678">
    <property type="protein sequence ID" value="WIW70907.1"/>
    <property type="molecule type" value="Genomic_DNA"/>
</dbReference>
<dbReference type="SUPFAM" id="SSF53850">
    <property type="entry name" value="Periplasmic binding protein-like II"/>
    <property type="match status" value="1"/>
</dbReference>
<keyword evidence="4" id="KW-0564">Palmitate</keyword>
<name>A0A9Y2ER88_9FIRM</name>
<feature type="chain" id="PRO_5040857456" description="Lipoprotein" evidence="8">
    <location>
        <begin position="26"/>
        <end position="274"/>
    </location>
</feature>
<evidence type="ECO:0000313" key="9">
    <source>
        <dbReference type="EMBL" id="WIW70907.1"/>
    </source>
</evidence>
<dbReference type="CDD" id="cd13598">
    <property type="entry name" value="PBP2_lipoprotein_IlpA_like"/>
    <property type="match status" value="1"/>
</dbReference>
<proteinExistence type="inferred from homology"/>
<keyword evidence="2 8" id="KW-0732">Signal</keyword>
<dbReference type="PANTHER" id="PTHR30429:SF1">
    <property type="entry name" value="D-METHIONINE-BINDING LIPOPROTEIN METQ-RELATED"/>
    <property type="match status" value="1"/>
</dbReference>
<feature type="signal peptide" evidence="8">
    <location>
        <begin position="1"/>
        <end position="25"/>
    </location>
</feature>